<dbReference type="RefSeq" id="WP_108924142.1">
    <property type="nucleotide sequence ID" value="NZ_CP029206.1"/>
</dbReference>
<dbReference type="Proteomes" id="UP000244920">
    <property type="component" value="Chromosome"/>
</dbReference>
<evidence type="ECO:0000313" key="3">
    <source>
        <dbReference type="Proteomes" id="UP000244920"/>
    </source>
</evidence>
<dbReference type="KEGG" id="apor:DDU33_07465"/>
<evidence type="ECO:0000313" key="2">
    <source>
        <dbReference type="EMBL" id="AWI51333.1"/>
    </source>
</evidence>
<sequence length="183" mass="21179">MKFSLFKIAFLSLFLTACQLAEPQFSVPKSIKFQGKTFEKVTHNQIDEMQQLLYLPDDEAKDPNHWNKGILLFLDKNSKNITLEDRVALRQNSFNKQKETKAKVEIVGQELKSEVLYPPTERFNDVLLEVSRGRTLQCGYGQMQYSDKRLISAKEKQNLTAYQPELARLALVFSQLAWQISCE</sequence>
<dbReference type="PROSITE" id="PS51257">
    <property type="entry name" value="PROKAR_LIPOPROTEIN"/>
    <property type="match status" value="1"/>
</dbReference>
<dbReference type="AlphaFoldDB" id="A0A2U8FK68"/>
<name>A0A2U8FK68_9PAST</name>
<keyword evidence="1" id="KW-0732">Signal</keyword>
<proteinExistence type="predicted"/>
<keyword evidence="3" id="KW-1185">Reference proteome</keyword>
<gene>
    <name evidence="2" type="ORF">DDU33_07465</name>
</gene>
<reference evidence="3" key="1">
    <citation type="submission" date="2018-05" db="EMBL/GenBank/DDBJ databases">
        <title>Complete genome sequence of Actinobacillus porcitonsillarum reference strain 9953L55 (CCUG 46996).</title>
        <authorList>
            <person name="Dona V."/>
            <person name="Perreten V."/>
        </authorList>
    </citation>
    <scope>NUCLEOTIDE SEQUENCE [LARGE SCALE GENOMIC DNA]</scope>
    <source>
        <strain evidence="3">9953L55</strain>
    </source>
</reference>
<feature type="signal peptide" evidence="1">
    <location>
        <begin position="1"/>
        <end position="21"/>
    </location>
</feature>
<dbReference type="EMBL" id="CP029206">
    <property type="protein sequence ID" value="AWI51333.1"/>
    <property type="molecule type" value="Genomic_DNA"/>
</dbReference>
<evidence type="ECO:0000256" key="1">
    <source>
        <dbReference type="SAM" id="SignalP"/>
    </source>
</evidence>
<protein>
    <submittedName>
        <fullName evidence="2">ABC transporter ATPase</fullName>
    </submittedName>
</protein>
<feature type="chain" id="PRO_5015901359" evidence="1">
    <location>
        <begin position="22"/>
        <end position="183"/>
    </location>
</feature>
<accession>A0A2U8FK68</accession>
<organism evidence="2 3">
    <name type="scientific">Actinobacillus porcitonsillarum</name>
    <dbReference type="NCBI Taxonomy" id="189834"/>
    <lineage>
        <taxon>Bacteria</taxon>
        <taxon>Pseudomonadati</taxon>
        <taxon>Pseudomonadota</taxon>
        <taxon>Gammaproteobacteria</taxon>
        <taxon>Pasteurellales</taxon>
        <taxon>Pasteurellaceae</taxon>
        <taxon>Actinobacillus</taxon>
    </lineage>
</organism>